<accession>B7PXY6</accession>
<gene>
    <name evidence="2" type="ORF">IscW_ISCW009707</name>
</gene>
<feature type="region of interest" description="Disordered" evidence="1">
    <location>
        <begin position="1"/>
        <end position="56"/>
    </location>
</feature>
<dbReference type="EMBL" id="ABJB011106687">
    <property type="status" value="NOT_ANNOTATED_CDS"/>
    <property type="molecule type" value="Genomic_DNA"/>
</dbReference>
<dbReference type="VEuPathDB" id="VectorBase:ISCI009707"/>
<dbReference type="AlphaFoldDB" id="B7PXY6"/>
<dbReference type="HOGENOM" id="CLU_3020264_0_0_1"/>
<dbReference type="InParanoid" id="B7PXY6"/>
<evidence type="ECO:0000313" key="4">
    <source>
        <dbReference type="Proteomes" id="UP000001555"/>
    </source>
</evidence>
<feature type="non-terminal residue" evidence="2">
    <location>
        <position position="56"/>
    </location>
</feature>
<feature type="compositionally biased region" description="Basic and acidic residues" evidence="1">
    <location>
        <begin position="42"/>
        <end position="56"/>
    </location>
</feature>
<reference evidence="3" key="2">
    <citation type="submission" date="2020-05" db="UniProtKB">
        <authorList>
            <consortium name="EnsemblMetazoa"/>
        </authorList>
    </citation>
    <scope>IDENTIFICATION</scope>
    <source>
        <strain evidence="3">wikel</strain>
    </source>
</reference>
<keyword evidence="4" id="KW-1185">Reference proteome</keyword>
<feature type="non-terminal residue" evidence="2">
    <location>
        <position position="1"/>
    </location>
</feature>
<sequence>KGLGTRKKRGPNCSSTDGADCARRRVTQPRALAPEPASATVEHGRHQRPERDWFWR</sequence>
<evidence type="ECO:0000313" key="3">
    <source>
        <dbReference type="EnsemblMetazoa" id="ISCW009707-PA"/>
    </source>
</evidence>
<dbReference type="VEuPathDB" id="VectorBase:ISCW009707"/>
<proteinExistence type="predicted"/>
<name>B7PXY6_IXOSC</name>
<dbReference type="EMBL" id="DS816862">
    <property type="protein sequence ID" value="EEC11458.1"/>
    <property type="molecule type" value="Genomic_DNA"/>
</dbReference>
<feature type="compositionally biased region" description="Basic residues" evidence="1">
    <location>
        <begin position="1"/>
        <end position="10"/>
    </location>
</feature>
<dbReference type="Proteomes" id="UP000001555">
    <property type="component" value="Unassembled WGS sequence"/>
</dbReference>
<evidence type="ECO:0000256" key="1">
    <source>
        <dbReference type="SAM" id="MobiDB-lite"/>
    </source>
</evidence>
<dbReference type="EnsemblMetazoa" id="ISCW009707-RA">
    <property type="protein sequence ID" value="ISCW009707-PA"/>
    <property type="gene ID" value="ISCW009707"/>
</dbReference>
<reference evidence="2 4" key="1">
    <citation type="submission" date="2008-03" db="EMBL/GenBank/DDBJ databases">
        <title>Annotation of Ixodes scapularis.</title>
        <authorList>
            <consortium name="Ixodes scapularis Genome Project Consortium"/>
            <person name="Caler E."/>
            <person name="Hannick L.I."/>
            <person name="Bidwell S."/>
            <person name="Joardar V."/>
            <person name="Thiagarajan M."/>
            <person name="Amedeo P."/>
            <person name="Galinsky K.J."/>
            <person name="Schobel S."/>
            <person name="Inman J."/>
            <person name="Hostetler J."/>
            <person name="Miller J."/>
            <person name="Hammond M."/>
            <person name="Megy K."/>
            <person name="Lawson D."/>
            <person name="Kodira C."/>
            <person name="Sutton G."/>
            <person name="Meyer J."/>
            <person name="Hill C.A."/>
            <person name="Birren B."/>
            <person name="Nene V."/>
            <person name="Collins F."/>
            <person name="Alarcon-Chaidez F."/>
            <person name="Wikel S."/>
            <person name="Strausberg R."/>
        </authorList>
    </citation>
    <scope>NUCLEOTIDE SEQUENCE [LARGE SCALE GENOMIC DNA]</scope>
    <source>
        <strain evidence="4">Wikel</strain>
        <strain evidence="2">Wikel colony</strain>
    </source>
</reference>
<evidence type="ECO:0000313" key="2">
    <source>
        <dbReference type="EMBL" id="EEC11458.1"/>
    </source>
</evidence>
<dbReference type="PaxDb" id="6945-B7PXY6"/>
<protein>
    <submittedName>
        <fullName evidence="2 3">Uncharacterized protein</fullName>
    </submittedName>
</protein>
<organism>
    <name type="scientific">Ixodes scapularis</name>
    <name type="common">Black-legged tick</name>
    <name type="synonym">Deer tick</name>
    <dbReference type="NCBI Taxonomy" id="6945"/>
    <lineage>
        <taxon>Eukaryota</taxon>
        <taxon>Metazoa</taxon>
        <taxon>Ecdysozoa</taxon>
        <taxon>Arthropoda</taxon>
        <taxon>Chelicerata</taxon>
        <taxon>Arachnida</taxon>
        <taxon>Acari</taxon>
        <taxon>Parasitiformes</taxon>
        <taxon>Ixodida</taxon>
        <taxon>Ixodoidea</taxon>
        <taxon>Ixodidae</taxon>
        <taxon>Ixodinae</taxon>
        <taxon>Ixodes</taxon>
    </lineage>
</organism>